<dbReference type="Gene3D" id="2.10.260.10">
    <property type="match status" value="1"/>
</dbReference>
<gene>
    <name evidence="3" type="ORF">IGS68_08530</name>
</gene>
<organism evidence="3 4">
    <name type="scientific">Skermanella cutis</name>
    <dbReference type="NCBI Taxonomy" id="2775420"/>
    <lineage>
        <taxon>Bacteria</taxon>
        <taxon>Pseudomonadati</taxon>
        <taxon>Pseudomonadota</taxon>
        <taxon>Alphaproteobacteria</taxon>
        <taxon>Rhodospirillales</taxon>
        <taxon>Azospirillaceae</taxon>
        <taxon>Skermanella</taxon>
    </lineage>
</organism>
<dbReference type="InterPro" id="IPR039052">
    <property type="entry name" value="Antitox_PemI-like"/>
</dbReference>
<feature type="domain" description="SpoVT-AbrB" evidence="2">
    <location>
        <begin position="3"/>
        <end position="48"/>
    </location>
</feature>
<proteinExistence type="predicted"/>
<dbReference type="SMART" id="SM00966">
    <property type="entry name" value="SpoVT_AbrB"/>
    <property type="match status" value="1"/>
</dbReference>
<reference evidence="3" key="1">
    <citation type="submission" date="2021-02" db="EMBL/GenBank/DDBJ databases">
        <title>Skermanella TT6 skin isolate.</title>
        <authorList>
            <person name="Lee K."/>
            <person name="Ganzorig M."/>
        </authorList>
    </citation>
    <scope>NUCLEOTIDE SEQUENCE</scope>
    <source>
        <strain evidence="3">TT6</strain>
    </source>
</reference>
<accession>A0ABX7BA31</accession>
<name>A0ABX7BA31_9PROT</name>
<dbReference type="GO" id="GO:0003677">
    <property type="term" value="F:DNA binding"/>
    <property type="evidence" value="ECO:0007669"/>
    <property type="project" value="UniProtKB-KW"/>
</dbReference>
<evidence type="ECO:0000259" key="2">
    <source>
        <dbReference type="PROSITE" id="PS51740"/>
    </source>
</evidence>
<dbReference type="PROSITE" id="PS51740">
    <property type="entry name" value="SPOVT_ABRB"/>
    <property type="match status" value="1"/>
</dbReference>
<dbReference type="RefSeq" id="WP_201078937.1">
    <property type="nucleotide sequence ID" value="NZ_CP067420.1"/>
</dbReference>
<evidence type="ECO:0000256" key="1">
    <source>
        <dbReference type="PROSITE-ProRule" id="PRU01076"/>
    </source>
</evidence>
<dbReference type="EMBL" id="CP067420">
    <property type="protein sequence ID" value="QQP91236.1"/>
    <property type="molecule type" value="Genomic_DNA"/>
</dbReference>
<protein>
    <submittedName>
        <fullName evidence="3">AbrB/MazE/SpoVT family DNA-binding domain-containing protein</fullName>
    </submittedName>
</protein>
<dbReference type="Proteomes" id="UP000595197">
    <property type="component" value="Chromosome"/>
</dbReference>
<dbReference type="SUPFAM" id="SSF89447">
    <property type="entry name" value="AbrB/MazE/MraZ-like"/>
    <property type="match status" value="1"/>
</dbReference>
<sequence>MRTEVSRWGNSLAVRLPKQVLEQAGLSEGAAVELVVEAGTVILHPAKPRYDLEELIAGITPENLPESFDDAPVGRELL</sequence>
<keyword evidence="1 3" id="KW-0238">DNA-binding</keyword>
<evidence type="ECO:0000313" key="4">
    <source>
        <dbReference type="Proteomes" id="UP000595197"/>
    </source>
</evidence>
<dbReference type="InterPro" id="IPR007159">
    <property type="entry name" value="SpoVT-AbrB_dom"/>
</dbReference>
<evidence type="ECO:0000313" key="3">
    <source>
        <dbReference type="EMBL" id="QQP91236.1"/>
    </source>
</evidence>
<dbReference type="Pfam" id="PF04014">
    <property type="entry name" value="MazE_antitoxin"/>
    <property type="match status" value="1"/>
</dbReference>
<dbReference type="InterPro" id="IPR037914">
    <property type="entry name" value="SpoVT-AbrB_sf"/>
</dbReference>
<dbReference type="PANTHER" id="PTHR40516">
    <property type="entry name" value="ANTITOXIN CHPS-RELATED"/>
    <property type="match status" value="1"/>
</dbReference>
<keyword evidence="4" id="KW-1185">Reference proteome</keyword>
<dbReference type="PANTHER" id="PTHR40516:SF1">
    <property type="entry name" value="ANTITOXIN CHPS-RELATED"/>
    <property type="match status" value="1"/>
</dbReference>